<evidence type="ECO:0000313" key="1">
    <source>
        <dbReference type="EMBL" id="RXR30601.1"/>
    </source>
</evidence>
<dbReference type="AlphaFoldDB" id="A0A4Q1KL06"/>
<reference evidence="2" key="1">
    <citation type="submission" date="2019-01" db="EMBL/GenBank/DDBJ databases">
        <title>Cytophagaceae bacterium strain CAR-16.</title>
        <authorList>
            <person name="Chen W.-M."/>
        </authorList>
    </citation>
    <scope>NUCLEOTIDE SEQUENCE [LARGE SCALE GENOMIC DNA]</scope>
    <source>
        <strain evidence="2">ICH-30</strain>
    </source>
</reference>
<protein>
    <recommendedName>
        <fullName evidence="3">Nuclear transport factor 2 family protein</fullName>
    </recommendedName>
</protein>
<keyword evidence="2" id="KW-1185">Reference proteome</keyword>
<accession>A0A4Q1KL06</accession>
<gene>
    <name evidence="1" type="ORF">EQG68_11100</name>
</gene>
<evidence type="ECO:0000313" key="2">
    <source>
        <dbReference type="Proteomes" id="UP000289734"/>
    </source>
</evidence>
<dbReference type="EMBL" id="SBKQ01000011">
    <property type="protein sequence ID" value="RXR30601.1"/>
    <property type="molecule type" value="Genomic_DNA"/>
</dbReference>
<dbReference type="Proteomes" id="UP000289734">
    <property type="component" value="Unassembled WGS sequence"/>
</dbReference>
<name>A0A4Q1KL06_9FLAO</name>
<dbReference type="RefSeq" id="WP_129464958.1">
    <property type="nucleotide sequence ID" value="NZ_SBKQ01000011.1"/>
</dbReference>
<proteinExistence type="predicted"/>
<sequence length="189" mass="22477">MKKIVCLFLLAFWNGQTQTLEQLKLETKKFYEAHYNMDFDGIASLYHPNYFEKITKEEITTKLDEQFQNDKIGIRFVFPTMNFTFGMLQEIEGKKYCVISFKNTFRVNFIDKLSEEEVQKNIASFQANPKIKSVKYEAKRNSFFIEENVIWVAVFHSSTMDNWKFIEQNPKFQSFDNLLNPEIQKQLGL</sequence>
<evidence type="ECO:0008006" key="3">
    <source>
        <dbReference type="Google" id="ProtNLM"/>
    </source>
</evidence>
<comment type="caution">
    <text evidence="1">The sequence shown here is derived from an EMBL/GenBank/DDBJ whole genome shotgun (WGS) entry which is preliminary data.</text>
</comment>
<dbReference type="OrthoDB" id="982449at2"/>
<organism evidence="1 2">
    <name type="scientific">Flavobacterium piscinae</name>
    <dbReference type="NCBI Taxonomy" id="2506424"/>
    <lineage>
        <taxon>Bacteria</taxon>
        <taxon>Pseudomonadati</taxon>
        <taxon>Bacteroidota</taxon>
        <taxon>Flavobacteriia</taxon>
        <taxon>Flavobacteriales</taxon>
        <taxon>Flavobacteriaceae</taxon>
        <taxon>Flavobacterium</taxon>
    </lineage>
</organism>